<reference evidence="8" key="2">
    <citation type="submission" date="2020-04" db="EMBL/GenBank/DDBJ databases">
        <authorList>
            <consortium name="NCBI Genome Project"/>
        </authorList>
    </citation>
    <scope>NUCLEOTIDE SEQUENCE</scope>
    <source>
        <strain evidence="8">CBS 781.70</strain>
    </source>
</reference>
<sequence length="254" mass="28301">MSSKPSPGWPPLTRHPLQRIESPSRTASILLHSTGLAAFAYAFRYLIINPNRINDSYGWHFQYLTIIGLALATTTFTLGLLSDLLLSRSLFAAKNALALASTPLAILVSLLYWGLRAIDERLVLPDWAPLIDPFADMCFHAFPALLLFVDCMLFSPPWDVGGAGVAALTGAFTIGYWVWVDRCYAENGFYPYPIFDEVGHRGRVGLFGMSALVMGLSTVGLRWMYRVLNGEESEMAWKKNVHELGEGMPQRKKK</sequence>
<dbReference type="Pfam" id="PF04750">
    <property type="entry name" value="Far-17a_AIG1"/>
    <property type="match status" value="1"/>
</dbReference>
<evidence type="ECO:0000313" key="7">
    <source>
        <dbReference type="Proteomes" id="UP000504638"/>
    </source>
</evidence>
<reference evidence="8" key="3">
    <citation type="submission" date="2025-04" db="UniProtKB">
        <authorList>
            <consortium name="RefSeq"/>
        </authorList>
    </citation>
    <scope>IDENTIFICATION</scope>
    <source>
        <strain evidence="8">CBS 781.70</strain>
    </source>
</reference>
<proteinExistence type="predicted"/>
<evidence type="ECO:0008006" key="9">
    <source>
        <dbReference type="Google" id="ProtNLM"/>
    </source>
</evidence>
<dbReference type="GeneID" id="54416628"/>
<feature type="transmembrane region" description="Helical" evidence="5">
    <location>
        <begin position="204"/>
        <end position="225"/>
    </location>
</feature>
<gene>
    <name evidence="6 8" type="ORF">P152DRAFT_390816</name>
</gene>
<dbReference type="Proteomes" id="UP000504638">
    <property type="component" value="Unplaced"/>
</dbReference>
<keyword evidence="7" id="KW-1185">Reference proteome</keyword>
<feature type="transmembrane region" description="Helical" evidence="5">
    <location>
        <begin position="96"/>
        <end position="115"/>
    </location>
</feature>
<dbReference type="PANTHER" id="PTHR10989:SF16">
    <property type="entry name" value="AT02829P-RELATED"/>
    <property type="match status" value="1"/>
</dbReference>
<keyword evidence="3 5" id="KW-1133">Transmembrane helix</keyword>
<keyword evidence="2 5" id="KW-0812">Transmembrane</keyword>
<evidence type="ECO:0000256" key="5">
    <source>
        <dbReference type="SAM" id="Phobius"/>
    </source>
</evidence>
<protein>
    <recommendedName>
        <fullName evidence="9">Integral membrane protein</fullName>
    </recommendedName>
</protein>
<dbReference type="PANTHER" id="PTHR10989">
    <property type="entry name" value="ANDROGEN-INDUCED PROTEIN 1-RELATED"/>
    <property type="match status" value="1"/>
</dbReference>
<dbReference type="GO" id="GO:0012505">
    <property type="term" value="C:endomembrane system"/>
    <property type="evidence" value="ECO:0007669"/>
    <property type="project" value="UniProtKB-SubCell"/>
</dbReference>
<feature type="transmembrane region" description="Helical" evidence="5">
    <location>
        <begin position="60"/>
        <end position="84"/>
    </location>
</feature>
<organism evidence="6">
    <name type="scientific">Eremomyces bilateralis CBS 781.70</name>
    <dbReference type="NCBI Taxonomy" id="1392243"/>
    <lineage>
        <taxon>Eukaryota</taxon>
        <taxon>Fungi</taxon>
        <taxon>Dikarya</taxon>
        <taxon>Ascomycota</taxon>
        <taxon>Pezizomycotina</taxon>
        <taxon>Dothideomycetes</taxon>
        <taxon>Dothideomycetes incertae sedis</taxon>
        <taxon>Eremomycetales</taxon>
        <taxon>Eremomycetaceae</taxon>
        <taxon>Eremomyces</taxon>
    </lineage>
</organism>
<evidence type="ECO:0000256" key="2">
    <source>
        <dbReference type="ARBA" id="ARBA00022692"/>
    </source>
</evidence>
<dbReference type="GO" id="GO:0016020">
    <property type="term" value="C:membrane"/>
    <property type="evidence" value="ECO:0007669"/>
    <property type="project" value="InterPro"/>
</dbReference>
<dbReference type="RefSeq" id="XP_033537030.1">
    <property type="nucleotide sequence ID" value="XM_033676058.1"/>
</dbReference>
<evidence type="ECO:0000256" key="4">
    <source>
        <dbReference type="ARBA" id="ARBA00023136"/>
    </source>
</evidence>
<dbReference type="OrthoDB" id="1898221at2759"/>
<keyword evidence="4 5" id="KW-0472">Membrane</keyword>
<feature type="transmembrane region" description="Helical" evidence="5">
    <location>
        <begin position="160"/>
        <end position="179"/>
    </location>
</feature>
<dbReference type="EMBL" id="ML975151">
    <property type="protein sequence ID" value="KAF1815399.1"/>
    <property type="molecule type" value="Genomic_DNA"/>
</dbReference>
<dbReference type="AlphaFoldDB" id="A0A6G1GC30"/>
<accession>A0A6G1GC30</accession>
<evidence type="ECO:0000313" key="6">
    <source>
        <dbReference type="EMBL" id="KAF1815399.1"/>
    </source>
</evidence>
<name>A0A6G1GC30_9PEZI</name>
<dbReference type="InterPro" id="IPR006838">
    <property type="entry name" value="ADTRP_AIG1"/>
</dbReference>
<comment type="subcellular location">
    <subcellularLocation>
        <location evidence="1">Endomembrane system</location>
        <topology evidence="1">Multi-pass membrane protein</topology>
    </subcellularLocation>
</comment>
<reference evidence="6 8" key="1">
    <citation type="submission" date="2020-01" db="EMBL/GenBank/DDBJ databases">
        <authorList>
            <consortium name="DOE Joint Genome Institute"/>
            <person name="Haridas S."/>
            <person name="Albert R."/>
            <person name="Binder M."/>
            <person name="Bloem J."/>
            <person name="Labutti K."/>
            <person name="Salamov A."/>
            <person name="Andreopoulos B."/>
            <person name="Baker S.E."/>
            <person name="Barry K."/>
            <person name="Bills G."/>
            <person name="Bluhm B.H."/>
            <person name="Cannon C."/>
            <person name="Castanera R."/>
            <person name="Culley D.E."/>
            <person name="Daum C."/>
            <person name="Ezra D."/>
            <person name="Gonzalez J.B."/>
            <person name="Henrissat B."/>
            <person name="Kuo A."/>
            <person name="Liang C."/>
            <person name="Lipzen A."/>
            <person name="Lutzoni F."/>
            <person name="Magnuson J."/>
            <person name="Mondo S."/>
            <person name="Nolan M."/>
            <person name="Ohm R."/>
            <person name="Pangilinan J."/>
            <person name="Park H.-J."/>
            <person name="Ramirez L."/>
            <person name="Alfaro M."/>
            <person name="Sun H."/>
            <person name="Tritt A."/>
            <person name="Yoshinaga Y."/>
            <person name="Zwiers L.-H."/>
            <person name="Turgeon B.G."/>
            <person name="Goodwin S.B."/>
            <person name="Spatafora J.W."/>
            <person name="Crous P.W."/>
            <person name="Grigoriev I.V."/>
        </authorList>
    </citation>
    <scope>NUCLEOTIDE SEQUENCE</scope>
    <source>
        <strain evidence="6 8">CBS 781.70</strain>
    </source>
</reference>
<evidence type="ECO:0000256" key="1">
    <source>
        <dbReference type="ARBA" id="ARBA00004127"/>
    </source>
</evidence>
<feature type="transmembrane region" description="Helical" evidence="5">
    <location>
        <begin position="29"/>
        <end position="48"/>
    </location>
</feature>
<evidence type="ECO:0000313" key="8">
    <source>
        <dbReference type="RefSeq" id="XP_033537030.1"/>
    </source>
</evidence>
<evidence type="ECO:0000256" key="3">
    <source>
        <dbReference type="ARBA" id="ARBA00022989"/>
    </source>
</evidence>